<evidence type="ECO:0000256" key="11">
    <source>
        <dbReference type="ARBA" id="ARBA00022881"/>
    </source>
</evidence>
<dbReference type="PANTHER" id="PTHR43152">
    <property type="entry name" value="UVRABC SYSTEM PROTEIN A"/>
    <property type="match status" value="1"/>
</dbReference>
<keyword evidence="10" id="KW-0067">ATP-binding</keyword>
<keyword evidence="9" id="KW-0862">Zinc</keyword>
<dbReference type="InterPro" id="IPR041552">
    <property type="entry name" value="UvrA_DNA-bd"/>
</dbReference>
<keyword evidence="6" id="KW-0227">DNA damage</keyword>
<dbReference type="Gene3D" id="3.40.50.300">
    <property type="entry name" value="P-loop containing nucleotide triphosphate hydrolases"/>
    <property type="match status" value="3"/>
</dbReference>
<proteinExistence type="inferred from homology"/>
<evidence type="ECO:0000256" key="4">
    <source>
        <dbReference type="ARBA" id="ARBA00022737"/>
    </source>
</evidence>
<evidence type="ECO:0000256" key="6">
    <source>
        <dbReference type="ARBA" id="ARBA00022763"/>
    </source>
</evidence>
<dbReference type="InterPro" id="IPR004602">
    <property type="entry name" value="UvrA"/>
</dbReference>
<dbReference type="GO" id="GO:0003677">
    <property type="term" value="F:DNA binding"/>
    <property type="evidence" value="ECO:0007669"/>
    <property type="project" value="UniProtKB-KW"/>
</dbReference>
<comment type="caution">
    <text evidence="19">The sequence shown here is derived from an EMBL/GenBank/DDBJ whole genome shotgun (WGS) entry which is preliminary data.</text>
</comment>
<evidence type="ECO:0000256" key="5">
    <source>
        <dbReference type="ARBA" id="ARBA00022741"/>
    </source>
</evidence>
<feature type="domain" description="UvrA DNA-binding" evidence="17">
    <location>
        <begin position="320"/>
        <end position="379"/>
    </location>
</feature>
<keyword evidence="13" id="KW-0234">DNA repair</keyword>
<evidence type="ECO:0000256" key="8">
    <source>
        <dbReference type="ARBA" id="ARBA00022771"/>
    </source>
</evidence>
<keyword evidence="12" id="KW-0238">DNA-binding</keyword>
<evidence type="ECO:0000256" key="12">
    <source>
        <dbReference type="ARBA" id="ARBA00023125"/>
    </source>
</evidence>
<dbReference type="Gene3D" id="1.20.1580.10">
    <property type="entry name" value="ABC transporter ATPase like domain"/>
    <property type="match status" value="3"/>
</dbReference>
<comment type="subcellular location">
    <subcellularLocation>
        <location evidence="1">Cytoplasm</location>
    </subcellularLocation>
</comment>
<keyword evidence="2" id="KW-0963">Cytoplasm</keyword>
<dbReference type="GO" id="GO:0009380">
    <property type="term" value="C:excinuclease repair complex"/>
    <property type="evidence" value="ECO:0007669"/>
    <property type="project" value="InterPro"/>
</dbReference>
<keyword evidence="11" id="KW-0267">Excision nuclease</keyword>
<evidence type="ECO:0000256" key="1">
    <source>
        <dbReference type="ARBA" id="ARBA00004496"/>
    </source>
</evidence>
<dbReference type="GO" id="GO:0005524">
    <property type="term" value="F:ATP binding"/>
    <property type="evidence" value="ECO:0007669"/>
    <property type="project" value="UniProtKB-KW"/>
</dbReference>
<dbReference type="Pfam" id="PF17760">
    <property type="entry name" value="UvrA_inter"/>
    <property type="match status" value="1"/>
</dbReference>
<dbReference type="GO" id="GO:0016887">
    <property type="term" value="F:ATP hydrolysis activity"/>
    <property type="evidence" value="ECO:0007669"/>
    <property type="project" value="InterPro"/>
</dbReference>
<dbReference type="NCBIfam" id="TIGR00630">
    <property type="entry name" value="uvra"/>
    <property type="match status" value="1"/>
</dbReference>
<keyword evidence="3" id="KW-0479">Metal-binding</keyword>
<evidence type="ECO:0000256" key="10">
    <source>
        <dbReference type="ARBA" id="ARBA00022840"/>
    </source>
</evidence>
<evidence type="ECO:0000256" key="13">
    <source>
        <dbReference type="ARBA" id="ARBA00023204"/>
    </source>
</evidence>
<dbReference type="InterPro" id="IPR041102">
    <property type="entry name" value="UvrA_inter"/>
</dbReference>
<evidence type="ECO:0000256" key="14">
    <source>
        <dbReference type="ARBA" id="ARBA00038000"/>
    </source>
</evidence>
<evidence type="ECO:0000256" key="2">
    <source>
        <dbReference type="ARBA" id="ARBA00022490"/>
    </source>
</evidence>
<organism evidence="19 20">
    <name type="scientific">SAR324 cluster bacterium</name>
    <dbReference type="NCBI Taxonomy" id="2024889"/>
    <lineage>
        <taxon>Bacteria</taxon>
        <taxon>Deltaproteobacteria</taxon>
        <taxon>SAR324 cluster</taxon>
    </lineage>
</organism>
<accession>A0A7X9FT74</accession>
<dbReference type="GO" id="GO:0005737">
    <property type="term" value="C:cytoplasm"/>
    <property type="evidence" value="ECO:0007669"/>
    <property type="project" value="UniProtKB-SubCell"/>
</dbReference>
<dbReference type="Gene3D" id="1.10.8.280">
    <property type="entry name" value="ABC transporter ATPase domain-like"/>
    <property type="match status" value="1"/>
</dbReference>
<reference evidence="19 20" key="1">
    <citation type="journal article" date="2020" name="Biotechnol. Biofuels">
        <title>New insights from the biogas microbiome by comprehensive genome-resolved metagenomics of nearly 1600 species originating from multiple anaerobic digesters.</title>
        <authorList>
            <person name="Campanaro S."/>
            <person name="Treu L."/>
            <person name="Rodriguez-R L.M."/>
            <person name="Kovalovszki A."/>
            <person name="Ziels R.M."/>
            <person name="Maus I."/>
            <person name="Zhu X."/>
            <person name="Kougias P.G."/>
            <person name="Basile A."/>
            <person name="Luo G."/>
            <person name="Schluter A."/>
            <person name="Konstantinidis K.T."/>
            <person name="Angelidaki I."/>
        </authorList>
    </citation>
    <scope>NUCLEOTIDE SEQUENCE [LARGE SCALE GENOMIC DNA]</scope>
    <source>
        <strain evidence="19">AS27yjCOA_65</strain>
    </source>
</reference>
<keyword evidence="7" id="KW-0228">DNA excision</keyword>
<keyword evidence="4" id="KW-0677">Repeat</keyword>
<dbReference type="Proteomes" id="UP000524246">
    <property type="component" value="Unassembled WGS sequence"/>
</dbReference>
<protein>
    <recommendedName>
        <fullName evidence="15">UvrABC system protein A</fullName>
    </recommendedName>
    <alternativeName>
        <fullName evidence="16">Excinuclease ABC subunit A</fullName>
    </alternativeName>
</protein>
<feature type="non-terminal residue" evidence="19">
    <location>
        <position position="917"/>
    </location>
</feature>
<dbReference type="InterPro" id="IPR027417">
    <property type="entry name" value="P-loop_NTPase"/>
</dbReference>
<dbReference type="GO" id="GO:0004518">
    <property type="term" value="F:nuclease activity"/>
    <property type="evidence" value="ECO:0007669"/>
    <property type="project" value="UniProtKB-KW"/>
</dbReference>
<dbReference type="AlphaFoldDB" id="A0A7X9FT74"/>
<dbReference type="PANTHER" id="PTHR43152:SF3">
    <property type="entry name" value="UVRABC SYSTEM PROTEIN A"/>
    <property type="match status" value="1"/>
</dbReference>
<evidence type="ECO:0000313" key="19">
    <source>
        <dbReference type="EMBL" id="NMC63829.1"/>
    </source>
</evidence>
<dbReference type="Pfam" id="PF17755">
    <property type="entry name" value="UvrA_DNA-bind"/>
    <property type="match status" value="1"/>
</dbReference>
<evidence type="ECO:0000256" key="9">
    <source>
        <dbReference type="ARBA" id="ARBA00022833"/>
    </source>
</evidence>
<evidence type="ECO:0000256" key="3">
    <source>
        <dbReference type="ARBA" id="ARBA00022723"/>
    </source>
</evidence>
<gene>
    <name evidence="19" type="primary">uvrA</name>
    <name evidence="19" type="ORF">GYA55_11760</name>
</gene>
<evidence type="ECO:0000256" key="16">
    <source>
        <dbReference type="ARBA" id="ARBA00042156"/>
    </source>
</evidence>
<dbReference type="GO" id="GO:0006289">
    <property type="term" value="P:nucleotide-excision repair"/>
    <property type="evidence" value="ECO:0007669"/>
    <property type="project" value="InterPro"/>
</dbReference>
<keyword evidence="5" id="KW-0547">Nucleotide-binding</keyword>
<evidence type="ECO:0000313" key="20">
    <source>
        <dbReference type="Proteomes" id="UP000524246"/>
    </source>
</evidence>
<evidence type="ECO:0000259" key="17">
    <source>
        <dbReference type="Pfam" id="PF17755"/>
    </source>
</evidence>
<sequence>MGSQKTLKITNARENNLKNVSLEIPHDSFSVITGLSGSGKSSLAFDTVYAEGQRRYIETFSPYTRQFFDKVKKPDVDTIENVRPAIAIQQRTRVTGSRSTVGSMTNVNEYIKILWSNLATPVCPICGIKLRAWDAKSLAKHIQNLFELKSSTTILICGTISVPDKRALIVEEIKELQEKGFSRFLEHKERTIKSLDDFDESALGDDRSLYVVIDRVRAQSFQAKRVRESIEQAFSLSKGACCLVEWEESPGFRPFLRVMNTPEQENFHPLPFKSSFFFNHYRCEGGPLKIANPRPALFSFNSPLGACPECKGFGNILAIDPKLCVPNENLSIQDKALQCWSGDAARGERKRLLKFCEKQAIPIDIPWRNLSEKHKELIFTYKARDFMGVIPWFRYIEKKIYKLHVRVFLSRYRSQKPCPVCNGTRFKQDSLAYQIEGKNISEIFDMPIKELLSWLLELKEKLKRQDNLPRQLNDVFNSVVSQLEYLNALGLPYLTLNRQARTLSGGETQRVNLATALGSDLISTHFVLDEPSVGLHPRDTARLIESVRKLQARGNSVLVVEHDPDCILSADHIIEVGPEAGEKGGQIVFSGERTKWQPEKLDFDDISKIKLLFKQTKQTTRVLEIKNASARNIKCLDLTIPLESFVCLSGVSGSGKSTLVTEILLKAYEAYKKGDLFDSKCQIRGFEHLEQLLLIDQSPLAKSPRANIATYSGIWDIIRTQLSQTDDAIARALPKSSFSFNTGAGRCPACNGAGFIREDMQFLSDVYIPCELCLGKRFQQSVLEVTLRGKNVDEILRMSVKAASLFFHSDQRISRPLELLCLLGLDHLSLGHPLSELSGGEAQRLKLIPFIDKSAAGKSLLIFDEPSTGLHIKDIERLLELFSELKSRGHSILCIEHNLSLLSCADWLIDLGPEGGE</sequence>
<name>A0A7X9FT74_9DELT</name>
<evidence type="ECO:0000256" key="7">
    <source>
        <dbReference type="ARBA" id="ARBA00022769"/>
    </source>
</evidence>
<comment type="similarity">
    <text evidence="14">Belongs to the ABC transporter superfamily. UvrA family.</text>
</comment>
<feature type="domain" description="UvrA interaction" evidence="18">
    <location>
        <begin position="142"/>
        <end position="242"/>
    </location>
</feature>
<evidence type="ECO:0000259" key="18">
    <source>
        <dbReference type="Pfam" id="PF17760"/>
    </source>
</evidence>
<keyword evidence="8" id="KW-0863">Zinc-finger</keyword>
<dbReference type="EMBL" id="JAAZON010000534">
    <property type="protein sequence ID" value="NMC63829.1"/>
    <property type="molecule type" value="Genomic_DNA"/>
</dbReference>
<evidence type="ECO:0000256" key="15">
    <source>
        <dbReference type="ARBA" id="ARBA00039316"/>
    </source>
</evidence>
<dbReference type="SUPFAM" id="SSF52540">
    <property type="entry name" value="P-loop containing nucleoside triphosphate hydrolases"/>
    <property type="match status" value="2"/>
</dbReference>
<dbReference type="GO" id="GO:0008270">
    <property type="term" value="F:zinc ion binding"/>
    <property type="evidence" value="ECO:0007669"/>
    <property type="project" value="UniProtKB-KW"/>
</dbReference>